<dbReference type="Pfam" id="PF00881">
    <property type="entry name" value="Nitroreductase"/>
    <property type="match status" value="2"/>
</dbReference>
<feature type="domain" description="Nitroreductase" evidence="6">
    <location>
        <begin position="69"/>
        <end position="148"/>
    </location>
</feature>
<reference evidence="7 8" key="1">
    <citation type="submission" date="2024-02" db="EMBL/GenBank/DDBJ databases">
        <title>A novel Wenzhouxiangellaceae bacterium, isolated from coastal sediments.</title>
        <authorList>
            <person name="Du Z.-J."/>
            <person name="Ye Y.-Q."/>
            <person name="Zhang X.-Y."/>
        </authorList>
    </citation>
    <scope>NUCLEOTIDE SEQUENCE [LARGE SCALE GENOMIC DNA]</scope>
    <source>
        <strain evidence="7 8">CH-27</strain>
    </source>
</reference>
<dbReference type="PANTHER" id="PTHR43673:SF2">
    <property type="entry name" value="NITROREDUCTASE"/>
    <property type="match status" value="1"/>
</dbReference>
<gene>
    <name evidence="7" type="ORF">V3330_10045</name>
</gene>
<dbReference type="SUPFAM" id="SSF55469">
    <property type="entry name" value="FMN-dependent nitroreductase-like"/>
    <property type="match status" value="1"/>
</dbReference>
<dbReference type="EMBL" id="JAZHOG010000006">
    <property type="protein sequence ID" value="MEJ8567965.1"/>
    <property type="molecule type" value="Genomic_DNA"/>
</dbReference>
<evidence type="ECO:0000259" key="6">
    <source>
        <dbReference type="Pfam" id="PF00881"/>
    </source>
</evidence>
<keyword evidence="3" id="KW-0285">Flavoprotein</keyword>
<dbReference type="InterPro" id="IPR029479">
    <property type="entry name" value="Nitroreductase"/>
</dbReference>
<evidence type="ECO:0000313" key="7">
    <source>
        <dbReference type="EMBL" id="MEJ8567965.1"/>
    </source>
</evidence>
<organism evidence="7 8">
    <name type="scientific">Elongatibacter sediminis</name>
    <dbReference type="NCBI Taxonomy" id="3119006"/>
    <lineage>
        <taxon>Bacteria</taxon>
        <taxon>Pseudomonadati</taxon>
        <taxon>Pseudomonadota</taxon>
        <taxon>Gammaproteobacteria</taxon>
        <taxon>Chromatiales</taxon>
        <taxon>Wenzhouxiangellaceae</taxon>
        <taxon>Elongatibacter</taxon>
    </lineage>
</organism>
<dbReference type="PANTHER" id="PTHR43673">
    <property type="entry name" value="NAD(P)H NITROREDUCTASE YDGI-RELATED"/>
    <property type="match status" value="1"/>
</dbReference>
<dbReference type="RefSeq" id="WP_354695289.1">
    <property type="nucleotide sequence ID" value="NZ_JAZHOG010000006.1"/>
</dbReference>
<dbReference type="AlphaFoldDB" id="A0AAW9RHW3"/>
<evidence type="ECO:0000313" key="8">
    <source>
        <dbReference type="Proteomes" id="UP001359886"/>
    </source>
</evidence>
<dbReference type="InterPro" id="IPR000415">
    <property type="entry name" value="Nitroreductase-like"/>
</dbReference>
<dbReference type="Proteomes" id="UP001359886">
    <property type="component" value="Unassembled WGS sequence"/>
</dbReference>
<proteinExistence type="inferred from homology"/>
<evidence type="ECO:0000256" key="1">
    <source>
        <dbReference type="ARBA" id="ARBA00001917"/>
    </source>
</evidence>
<comment type="caution">
    <text evidence="7">The sequence shown here is derived from an EMBL/GenBank/DDBJ whole genome shotgun (WGS) entry which is preliminary data.</text>
</comment>
<feature type="domain" description="Nitroreductase" evidence="6">
    <location>
        <begin position="8"/>
        <end position="63"/>
    </location>
</feature>
<comment type="cofactor">
    <cofactor evidence="1">
        <name>FMN</name>
        <dbReference type="ChEBI" id="CHEBI:58210"/>
    </cofactor>
</comment>
<sequence>MDFFEALTRKRACRDFTDEPVSEEHVDRLLYAASWAPIASNRPYRHCILVDDPNVIQAIRQISPSLQPESPLLLVIYSDLELAHASVGKVGDRCTAVDAGASGENVLLAAAALGLGAQFTMISAMSGIRTILGLPSSCRVDLIIPIGHAERMLPPVSAEKPNRAQKVYRNQYGVE</sequence>
<dbReference type="GO" id="GO:0016491">
    <property type="term" value="F:oxidoreductase activity"/>
    <property type="evidence" value="ECO:0007669"/>
    <property type="project" value="UniProtKB-KW"/>
</dbReference>
<keyword evidence="4" id="KW-0288">FMN</keyword>
<name>A0AAW9RHW3_9GAMM</name>
<evidence type="ECO:0000256" key="4">
    <source>
        <dbReference type="ARBA" id="ARBA00022643"/>
    </source>
</evidence>
<keyword evidence="5" id="KW-0560">Oxidoreductase</keyword>
<evidence type="ECO:0000256" key="5">
    <source>
        <dbReference type="ARBA" id="ARBA00023002"/>
    </source>
</evidence>
<evidence type="ECO:0000256" key="3">
    <source>
        <dbReference type="ARBA" id="ARBA00022630"/>
    </source>
</evidence>
<protein>
    <submittedName>
        <fullName evidence="7">Nitroreductase family protein</fullName>
    </submittedName>
</protein>
<dbReference type="Gene3D" id="3.40.109.10">
    <property type="entry name" value="NADH Oxidase"/>
    <property type="match status" value="1"/>
</dbReference>
<evidence type="ECO:0000256" key="2">
    <source>
        <dbReference type="ARBA" id="ARBA00007118"/>
    </source>
</evidence>
<keyword evidence="8" id="KW-1185">Reference proteome</keyword>
<dbReference type="CDD" id="cd02062">
    <property type="entry name" value="Nitro_FMN_reductase"/>
    <property type="match status" value="1"/>
</dbReference>
<accession>A0AAW9RHW3</accession>
<comment type="similarity">
    <text evidence="2">Belongs to the nitroreductase family.</text>
</comment>